<keyword evidence="1" id="KW-1133">Transmembrane helix</keyword>
<feature type="transmembrane region" description="Helical" evidence="1">
    <location>
        <begin position="28"/>
        <end position="46"/>
    </location>
</feature>
<dbReference type="RefSeq" id="WP_002944952.1">
    <property type="nucleotide sequence ID" value="NZ_CP012543.1"/>
</dbReference>
<accession>A0A6G5QPK6</accession>
<proteinExistence type="predicted"/>
<gene>
    <name evidence="2" type="ORF">CRECT_1947</name>
</gene>
<sequence length="115" mass="12728">MRVIIVLLGVLAAIAIFSVSDEKLSKKAKFVITFSAIFIAAALYFYESALQSEQSQRLELVALFNQGKTLKCGNFDVNNTKFNYEFGTSSFVAKRVAKELNSVKIALEGCEFKGE</sequence>
<dbReference type="EMBL" id="CP012543">
    <property type="protein sequence ID" value="QCD47559.1"/>
    <property type="molecule type" value="Genomic_DNA"/>
</dbReference>
<evidence type="ECO:0000313" key="3">
    <source>
        <dbReference type="Proteomes" id="UP000502377"/>
    </source>
</evidence>
<keyword evidence="1" id="KW-0472">Membrane</keyword>
<evidence type="ECO:0000313" key="2">
    <source>
        <dbReference type="EMBL" id="QCD47559.1"/>
    </source>
</evidence>
<keyword evidence="1" id="KW-0812">Transmembrane</keyword>
<protein>
    <submittedName>
        <fullName evidence="2">Putative membrane protein</fullName>
    </submittedName>
</protein>
<reference evidence="2 3" key="1">
    <citation type="submission" date="2016-07" db="EMBL/GenBank/DDBJ databases">
        <title>Comparative genomics of the Campylobacter concisus group.</title>
        <authorList>
            <person name="Miller W.G."/>
            <person name="Yee E."/>
            <person name="Chapman M.H."/>
            <person name="Huynh S."/>
            <person name="Bono J.L."/>
            <person name="On S.L.W."/>
            <person name="StLeger J."/>
            <person name="Foster G."/>
            <person name="Parker C.T."/>
        </authorList>
    </citation>
    <scope>NUCLEOTIDE SEQUENCE [LARGE SCALE GENOMIC DNA]</scope>
    <source>
        <strain evidence="2 3">ATCC 33238</strain>
    </source>
</reference>
<organism evidence="2 3">
    <name type="scientific">Campylobacter rectus</name>
    <name type="common">Wolinella recta</name>
    <dbReference type="NCBI Taxonomy" id="203"/>
    <lineage>
        <taxon>Bacteria</taxon>
        <taxon>Pseudomonadati</taxon>
        <taxon>Campylobacterota</taxon>
        <taxon>Epsilonproteobacteria</taxon>
        <taxon>Campylobacterales</taxon>
        <taxon>Campylobacteraceae</taxon>
        <taxon>Campylobacter</taxon>
    </lineage>
</organism>
<dbReference type="KEGG" id="crx:CRECT_1947"/>
<dbReference type="Proteomes" id="UP000502377">
    <property type="component" value="Chromosome"/>
</dbReference>
<name>A0A6G5QPK6_CAMRE</name>
<evidence type="ECO:0000256" key="1">
    <source>
        <dbReference type="SAM" id="Phobius"/>
    </source>
</evidence>
<dbReference type="AlphaFoldDB" id="A0A6G5QPK6"/>